<dbReference type="Proteomes" id="UP000287651">
    <property type="component" value="Unassembled WGS sequence"/>
</dbReference>
<feature type="compositionally biased region" description="Basic and acidic residues" evidence="1">
    <location>
        <begin position="112"/>
        <end position="134"/>
    </location>
</feature>
<comment type="caution">
    <text evidence="2">The sequence shown here is derived from an EMBL/GenBank/DDBJ whole genome shotgun (WGS) entry which is preliminary data.</text>
</comment>
<feature type="compositionally biased region" description="Low complexity" evidence="1">
    <location>
        <begin position="269"/>
        <end position="282"/>
    </location>
</feature>
<protein>
    <submittedName>
        <fullName evidence="2">Uncharacterized protein</fullName>
    </submittedName>
</protein>
<reference evidence="2 3" key="1">
    <citation type="journal article" date="2014" name="Agronomy (Basel)">
        <title>A Draft Genome Sequence for Ensete ventricosum, the Drought-Tolerant Tree Against Hunger.</title>
        <authorList>
            <person name="Harrison J."/>
            <person name="Moore K.A."/>
            <person name="Paszkiewicz K."/>
            <person name="Jones T."/>
            <person name="Grant M."/>
            <person name="Ambacheew D."/>
            <person name="Muzemil S."/>
            <person name="Studholme D.J."/>
        </authorList>
    </citation>
    <scope>NUCLEOTIDE SEQUENCE [LARGE SCALE GENOMIC DNA]</scope>
</reference>
<feature type="compositionally biased region" description="Basic and acidic residues" evidence="1">
    <location>
        <begin position="177"/>
        <end position="189"/>
    </location>
</feature>
<dbReference type="AlphaFoldDB" id="A0A426XEB5"/>
<feature type="region of interest" description="Disordered" evidence="1">
    <location>
        <begin position="249"/>
        <end position="314"/>
    </location>
</feature>
<feature type="compositionally biased region" description="Basic and acidic residues" evidence="1">
    <location>
        <begin position="283"/>
        <end position="303"/>
    </location>
</feature>
<feature type="region of interest" description="Disordered" evidence="1">
    <location>
        <begin position="415"/>
        <end position="441"/>
    </location>
</feature>
<evidence type="ECO:0000256" key="1">
    <source>
        <dbReference type="SAM" id="MobiDB-lite"/>
    </source>
</evidence>
<sequence length="441" mass="47202">MADGDPVVTSARPRTTGPPTWSTRRGKLAGRKYGGASGRTAGLTQVRPTPLPADVCPTVMTAGMVKVCDSMVSHKGSQVARSQRPTRAGILQPDSCSTIPATNFSSRTPRYHPSDRAPTQHRDDRGRASAHRPEPAVLAQQTRRRNSSTRQAPDLTLTFLALEGGPMSPERPFGDSGTEHHPEPDHTRPIGEATVAVPTPNRFWRMMTDPGFPSPTSNSAPFVVTAEAFLGLTGQVQALAGMPQVAEARPASLTPTPARSQSRSYNPVSTELDLDTLSTDTADSLREQVRRKEVLKSREEVGESSKGGSSFTLEIQSKPLPATFKLPALEPYDGSSDPTEHIATFRAHMVLYDTSEALILPPGDGPRERRAPLPVRGMVHIAGPGNLRPPSILGHPSILDGTEAVKVLLVADRATTDDSARDATTGTPVYGGRDTNSWQTG</sequence>
<feature type="region of interest" description="Disordered" evidence="1">
    <location>
        <begin position="76"/>
        <end position="191"/>
    </location>
</feature>
<organism evidence="2 3">
    <name type="scientific">Ensete ventricosum</name>
    <name type="common">Abyssinian banana</name>
    <name type="synonym">Musa ensete</name>
    <dbReference type="NCBI Taxonomy" id="4639"/>
    <lineage>
        <taxon>Eukaryota</taxon>
        <taxon>Viridiplantae</taxon>
        <taxon>Streptophyta</taxon>
        <taxon>Embryophyta</taxon>
        <taxon>Tracheophyta</taxon>
        <taxon>Spermatophyta</taxon>
        <taxon>Magnoliopsida</taxon>
        <taxon>Liliopsida</taxon>
        <taxon>Zingiberales</taxon>
        <taxon>Musaceae</taxon>
        <taxon>Ensete</taxon>
    </lineage>
</organism>
<evidence type="ECO:0000313" key="2">
    <source>
        <dbReference type="EMBL" id="RRT37819.1"/>
    </source>
</evidence>
<feature type="compositionally biased region" description="Polar residues" evidence="1">
    <location>
        <begin position="94"/>
        <end position="108"/>
    </location>
</feature>
<evidence type="ECO:0000313" key="3">
    <source>
        <dbReference type="Proteomes" id="UP000287651"/>
    </source>
</evidence>
<name>A0A426XEB5_ENSVE</name>
<dbReference type="EMBL" id="AMZH03021845">
    <property type="protein sequence ID" value="RRT37819.1"/>
    <property type="molecule type" value="Genomic_DNA"/>
</dbReference>
<feature type="region of interest" description="Disordered" evidence="1">
    <location>
        <begin position="1"/>
        <end position="46"/>
    </location>
</feature>
<proteinExistence type="predicted"/>
<gene>
    <name evidence="2" type="ORF">B296_00054664</name>
</gene>
<accession>A0A426XEB5</accession>
<feature type="compositionally biased region" description="Polar residues" evidence="1">
    <location>
        <begin position="253"/>
        <end position="268"/>
    </location>
</feature>
<feature type="compositionally biased region" description="Polar residues" evidence="1">
    <location>
        <begin position="76"/>
        <end position="85"/>
    </location>
</feature>